<accession>A0ABU1FBT3</accession>
<reference evidence="3 4" key="1">
    <citation type="submission" date="2023-09" db="EMBL/GenBank/DDBJ databases">
        <title>Xinfangfangia sedmenti sp. nov., isolated the sedment.</title>
        <authorList>
            <person name="Xu L."/>
        </authorList>
    </citation>
    <scope>NUCLEOTIDE SEQUENCE [LARGE SCALE GENOMIC DNA]</scope>
    <source>
        <strain evidence="3 4">LG-4</strain>
    </source>
</reference>
<comment type="caution">
    <text evidence="3">The sequence shown here is derived from an EMBL/GenBank/DDBJ whole genome shotgun (WGS) entry which is preliminary data.</text>
</comment>
<dbReference type="Proteomes" id="UP001247754">
    <property type="component" value="Unassembled WGS sequence"/>
</dbReference>
<keyword evidence="2" id="KW-1133">Transmembrane helix</keyword>
<protein>
    <submittedName>
        <fullName evidence="3">Uncharacterized protein</fullName>
    </submittedName>
</protein>
<proteinExistence type="predicted"/>
<feature type="region of interest" description="Disordered" evidence="1">
    <location>
        <begin position="64"/>
        <end position="88"/>
    </location>
</feature>
<dbReference type="RefSeq" id="WP_310458124.1">
    <property type="nucleotide sequence ID" value="NZ_JAVKPH010000018.1"/>
</dbReference>
<keyword evidence="2" id="KW-0812">Transmembrane</keyword>
<evidence type="ECO:0000313" key="3">
    <source>
        <dbReference type="EMBL" id="MDR5653904.1"/>
    </source>
</evidence>
<dbReference type="EMBL" id="JAVKPH010000018">
    <property type="protein sequence ID" value="MDR5653904.1"/>
    <property type="molecule type" value="Genomic_DNA"/>
</dbReference>
<organism evidence="3 4">
    <name type="scientific">Ruixingdingia sedimenti</name>
    <dbReference type="NCBI Taxonomy" id="3073604"/>
    <lineage>
        <taxon>Bacteria</taxon>
        <taxon>Pseudomonadati</taxon>
        <taxon>Pseudomonadota</taxon>
        <taxon>Alphaproteobacteria</taxon>
        <taxon>Rhodobacterales</taxon>
        <taxon>Paracoccaceae</taxon>
        <taxon>Ruixingdingia</taxon>
    </lineage>
</organism>
<keyword evidence="2" id="KW-0472">Membrane</keyword>
<evidence type="ECO:0000256" key="1">
    <source>
        <dbReference type="SAM" id="MobiDB-lite"/>
    </source>
</evidence>
<feature type="transmembrane region" description="Helical" evidence="2">
    <location>
        <begin position="14"/>
        <end position="35"/>
    </location>
</feature>
<evidence type="ECO:0000313" key="4">
    <source>
        <dbReference type="Proteomes" id="UP001247754"/>
    </source>
</evidence>
<keyword evidence="4" id="KW-1185">Reference proteome</keyword>
<evidence type="ECO:0000256" key="2">
    <source>
        <dbReference type="SAM" id="Phobius"/>
    </source>
</evidence>
<name>A0ABU1FBT3_9RHOB</name>
<feature type="compositionally biased region" description="Basic and acidic residues" evidence="1">
    <location>
        <begin position="72"/>
        <end position="81"/>
    </location>
</feature>
<sequence>MWASLLAGLLARRWARRAAAFALAALTIALFILNLRRQGERAGRAAERLDMLERSNAIQRQMLDAAARRPRSRDDLLDRLRGGGSDAPPRACPPVLAYSQGEQISVAEEVAALPEGALIVGWLADYAVLRDQARACARR</sequence>
<gene>
    <name evidence="3" type="ORF">RGD00_14915</name>
</gene>